<evidence type="ECO:0000256" key="1">
    <source>
        <dbReference type="SAM" id="Phobius"/>
    </source>
</evidence>
<keyword evidence="3" id="KW-1185">Reference proteome</keyword>
<evidence type="ECO:0000313" key="3">
    <source>
        <dbReference type="Proteomes" id="UP000605568"/>
    </source>
</evidence>
<feature type="transmembrane region" description="Helical" evidence="1">
    <location>
        <begin position="62"/>
        <end position="88"/>
    </location>
</feature>
<dbReference type="Pfam" id="PF14362">
    <property type="entry name" value="DUF4407"/>
    <property type="match status" value="1"/>
</dbReference>
<organism evidence="2 3">
    <name type="scientific">Lentzea cavernae</name>
    <dbReference type="NCBI Taxonomy" id="2020703"/>
    <lineage>
        <taxon>Bacteria</taxon>
        <taxon>Bacillati</taxon>
        <taxon>Actinomycetota</taxon>
        <taxon>Actinomycetes</taxon>
        <taxon>Pseudonocardiales</taxon>
        <taxon>Pseudonocardiaceae</taxon>
        <taxon>Lentzea</taxon>
    </lineage>
</organism>
<feature type="transmembrane region" description="Helical" evidence="1">
    <location>
        <begin position="187"/>
        <end position="206"/>
    </location>
</feature>
<keyword evidence="1" id="KW-1133">Transmembrane helix</keyword>
<sequence length="295" mass="32481">MLVSALVAGASVWLALSQLGFGMVVGSLGGVAFGALALVLERVTVVSLVGHGGRRVTGAKRVLSVLPQVVFGFITAIVISVPLVLAVFRPEIEKQLVVSQLERTVQIQEKVDAERRARRLPLEEDLATTTDPAVRDNIRRRLDQIDMSAAQTMDLSIADVRDSSDGLLARLEALSELRASNATLDTAVWTLVGMFALISFLPTLLASMQRIQPANAYHLLIHVREQYVPRERELDELRKQIRVVSDVADREDVDLPVVEILNARLESLTETVNRDKQEVLGQVIDLDARRIRNVG</sequence>
<keyword evidence="1" id="KW-0812">Transmembrane</keyword>
<proteinExistence type="predicted"/>
<keyword evidence="1" id="KW-0472">Membrane</keyword>
<feature type="transmembrane region" description="Helical" evidence="1">
    <location>
        <begin position="27"/>
        <end position="50"/>
    </location>
</feature>
<dbReference type="InterPro" id="IPR025519">
    <property type="entry name" value="DUF4407"/>
</dbReference>
<accession>A0ABQ3M3Y2</accession>
<reference evidence="3" key="1">
    <citation type="journal article" date="2019" name="Int. J. Syst. Evol. Microbiol.">
        <title>The Global Catalogue of Microorganisms (GCM) 10K type strain sequencing project: providing services to taxonomists for standard genome sequencing and annotation.</title>
        <authorList>
            <consortium name="The Broad Institute Genomics Platform"/>
            <consortium name="The Broad Institute Genome Sequencing Center for Infectious Disease"/>
            <person name="Wu L."/>
            <person name="Ma J."/>
        </authorList>
    </citation>
    <scope>NUCLEOTIDE SEQUENCE [LARGE SCALE GENOMIC DNA]</scope>
    <source>
        <strain evidence="3">CGMCC 4.7367</strain>
    </source>
</reference>
<gene>
    <name evidence="2" type="ORF">GCM10017774_13940</name>
</gene>
<evidence type="ECO:0000313" key="2">
    <source>
        <dbReference type="EMBL" id="GHH32674.1"/>
    </source>
</evidence>
<comment type="caution">
    <text evidence="2">The sequence shown here is derived from an EMBL/GenBank/DDBJ whole genome shotgun (WGS) entry which is preliminary data.</text>
</comment>
<dbReference type="Proteomes" id="UP000605568">
    <property type="component" value="Unassembled WGS sequence"/>
</dbReference>
<name>A0ABQ3M3Y2_9PSEU</name>
<protein>
    <recommendedName>
        <fullName evidence="4">DUF4407 domain-containing protein</fullName>
    </recommendedName>
</protein>
<dbReference type="EMBL" id="BNAR01000002">
    <property type="protein sequence ID" value="GHH32674.1"/>
    <property type="molecule type" value="Genomic_DNA"/>
</dbReference>
<evidence type="ECO:0008006" key="4">
    <source>
        <dbReference type="Google" id="ProtNLM"/>
    </source>
</evidence>